<gene>
    <name evidence="2" type="ORF">CDEB00056_LOCUS24138</name>
</gene>
<evidence type="ECO:0000313" key="2">
    <source>
        <dbReference type="EMBL" id="CAE0479284.1"/>
    </source>
</evidence>
<dbReference type="AlphaFoldDB" id="A0A7S3VGJ3"/>
<evidence type="ECO:0000256" key="1">
    <source>
        <dbReference type="SAM" id="MobiDB-lite"/>
    </source>
</evidence>
<feature type="region of interest" description="Disordered" evidence="1">
    <location>
        <begin position="1"/>
        <end position="41"/>
    </location>
</feature>
<feature type="compositionally biased region" description="Polar residues" evidence="1">
    <location>
        <begin position="27"/>
        <end position="41"/>
    </location>
</feature>
<protein>
    <submittedName>
        <fullName evidence="2">Uncharacterized protein</fullName>
    </submittedName>
</protein>
<proteinExistence type="predicted"/>
<organism evidence="2">
    <name type="scientific">Chaetoceros debilis</name>
    <dbReference type="NCBI Taxonomy" id="122233"/>
    <lineage>
        <taxon>Eukaryota</taxon>
        <taxon>Sar</taxon>
        <taxon>Stramenopiles</taxon>
        <taxon>Ochrophyta</taxon>
        <taxon>Bacillariophyta</taxon>
        <taxon>Coscinodiscophyceae</taxon>
        <taxon>Chaetocerotophycidae</taxon>
        <taxon>Chaetocerotales</taxon>
        <taxon>Chaetocerotaceae</taxon>
        <taxon>Chaetoceros</taxon>
    </lineage>
</organism>
<accession>A0A7S3VGJ3</accession>
<dbReference type="EMBL" id="HBIO01031498">
    <property type="protein sequence ID" value="CAE0479284.1"/>
    <property type="molecule type" value="Transcribed_RNA"/>
</dbReference>
<name>A0A7S3VGJ3_9STRA</name>
<reference evidence="2" key="1">
    <citation type="submission" date="2021-01" db="EMBL/GenBank/DDBJ databases">
        <authorList>
            <person name="Corre E."/>
            <person name="Pelletier E."/>
            <person name="Niang G."/>
            <person name="Scheremetjew M."/>
            <person name="Finn R."/>
            <person name="Kale V."/>
            <person name="Holt S."/>
            <person name="Cochrane G."/>
            <person name="Meng A."/>
            <person name="Brown T."/>
            <person name="Cohen L."/>
        </authorList>
    </citation>
    <scope>NUCLEOTIDE SEQUENCE</scope>
    <source>
        <strain evidence="2">MM31A-1</strain>
    </source>
</reference>
<sequence>MRSSTKSLSKRLKVDDEKRSRKLVKQAHQTPQSLMTSVSPRFLQTTSIGSKRSPSSFDDNPKISIPQRLTTITIGMITFAACISIWHQQMASHHRNFNGRSLRPKESPFLAASSSMQKEQRAFILVGSSAVGFEEIESDLREWNKNYLLKNGNSYPLPDLSPEMYNATDGFRPLLKAIEDQTSGIARGYASFSRQKRNQTEFLIEEFRQTFNNEWMKNKNFIIGIDAFRDLSSSHGDNVLQSQFFETLLSLFPWYDKRFPFRGSNDNVTAIILYRSRRVARVTSLWENTPGDQSFSTWAKNFQDFHELDTFSIAETLRKMGVHLAIVDVDHVLSNGLSLSHYIACNILGVQCDDSGYILNADREKITPWKGRVRKRTHGILDIKEGAMKKFILPLQQNECSYDFIRNGENVDFYPTKLKTLFSWCTGGSLSPSSKVEKLKDSWKDIISGF</sequence>